<gene>
    <name evidence="1" type="ORF">B4119_2422</name>
</gene>
<dbReference type="InterPro" id="IPR006379">
    <property type="entry name" value="HAD-SF_hydro_IIB"/>
</dbReference>
<name>A0A150LED3_9BACL</name>
<dbReference type="NCBIfam" id="TIGR01484">
    <property type="entry name" value="HAD-SF-IIB"/>
    <property type="match status" value="1"/>
</dbReference>
<dbReference type="Proteomes" id="UP000075455">
    <property type="component" value="Unassembled WGS sequence"/>
</dbReference>
<dbReference type="InterPro" id="IPR036412">
    <property type="entry name" value="HAD-like_sf"/>
</dbReference>
<dbReference type="eggNOG" id="COG0561">
    <property type="taxonomic scope" value="Bacteria"/>
</dbReference>
<dbReference type="PANTHER" id="PTHR10000">
    <property type="entry name" value="PHOSPHOSERINE PHOSPHATASE"/>
    <property type="match status" value="1"/>
</dbReference>
<dbReference type="AlphaFoldDB" id="A0A150LED3"/>
<dbReference type="Gene3D" id="3.30.1240.10">
    <property type="match status" value="1"/>
</dbReference>
<dbReference type="PANTHER" id="PTHR10000:SF55">
    <property type="entry name" value="5-AMINO-6-(5-PHOSPHO-D-RIBITYLAMINO)URACIL PHOSPHATASE YCSE"/>
    <property type="match status" value="1"/>
</dbReference>
<proteinExistence type="predicted"/>
<dbReference type="CDD" id="cd07516">
    <property type="entry name" value="HAD_Pase"/>
    <property type="match status" value="1"/>
</dbReference>
<evidence type="ECO:0000313" key="2">
    <source>
        <dbReference type="Proteomes" id="UP000075455"/>
    </source>
</evidence>
<reference evidence="1 2" key="1">
    <citation type="submission" date="2016-01" db="EMBL/GenBank/DDBJ databases">
        <title>Draft Genome Sequences of Seven Thermophilic Sporeformers Isolated from Foods.</title>
        <authorList>
            <person name="Berendsen E.M."/>
            <person name="Wells-Bennik M.H."/>
            <person name="Krawcyk A.O."/>
            <person name="De Jong A."/>
            <person name="Holsappel S."/>
            <person name="Eijlander R.T."/>
            <person name="Kuipers O.P."/>
        </authorList>
    </citation>
    <scope>NUCLEOTIDE SEQUENCE [LARGE SCALE GENOMIC DNA]</scope>
    <source>
        <strain evidence="1 2">B4119</strain>
    </source>
</reference>
<dbReference type="PATRIC" id="fig|81408.3.peg.183"/>
<dbReference type="InterPro" id="IPR000150">
    <property type="entry name" value="Cof"/>
</dbReference>
<dbReference type="SFLD" id="SFLDG01144">
    <property type="entry name" value="C2.B.4:_PGP_Like"/>
    <property type="match status" value="1"/>
</dbReference>
<dbReference type="NCBIfam" id="TIGR00099">
    <property type="entry name" value="Cof-subfamily"/>
    <property type="match status" value="1"/>
</dbReference>
<dbReference type="Pfam" id="PF08282">
    <property type="entry name" value="Hydrolase_3"/>
    <property type="match status" value="1"/>
</dbReference>
<organism evidence="1 2">
    <name type="scientific">Saccharococcus caldoxylosilyticus</name>
    <dbReference type="NCBI Taxonomy" id="81408"/>
    <lineage>
        <taxon>Bacteria</taxon>
        <taxon>Bacillati</taxon>
        <taxon>Bacillota</taxon>
        <taxon>Bacilli</taxon>
        <taxon>Bacillales</taxon>
        <taxon>Anoxybacillaceae</taxon>
        <taxon>Saccharococcus</taxon>
    </lineage>
</organism>
<dbReference type="InterPro" id="IPR023214">
    <property type="entry name" value="HAD_sf"/>
</dbReference>
<accession>A0A150LED3</accession>
<dbReference type="Gene3D" id="3.40.50.1000">
    <property type="entry name" value="HAD superfamily/HAD-like"/>
    <property type="match status" value="1"/>
</dbReference>
<dbReference type="SUPFAM" id="SSF56784">
    <property type="entry name" value="HAD-like"/>
    <property type="match status" value="1"/>
</dbReference>
<sequence length="345" mass="38213">MSIDYEGEQKRKFVQDIDDIVGIYSYDVLFADSINAEIKRQIDCDGVVNLQTHIMRKRDAIVLIALDMDGTLLNSQGRVSERNKAAIAKAQRQGHIVAIVTGRAYKDARTPLGDAGLVCPIMSLNGAVMTLEDGTVLGDVPLDKEKLIPSLEWVRAQLDLYCEIYAGDAVYVGLHNRAHLEAMAERASDVAPELKRIVEKQFQQARVTYVDDIRIVWEKPDIVFYKVLIFSLDQERLQEAAAQFSGISGITVTSSHPNNIEINHEQATKGQALMKLAAHYGIDLKDTVVFGDSHNDLSMFAVAGYRVAMGNAAPELKEVSDMVTASHEEDGVAVVLEKLIDKRKQ</sequence>
<dbReference type="GO" id="GO:0000287">
    <property type="term" value="F:magnesium ion binding"/>
    <property type="evidence" value="ECO:0007669"/>
    <property type="project" value="TreeGrafter"/>
</dbReference>
<dbReference type="SFLD" id="SFLDG01140">
    <property type="entry name" value="C2.B:_Phosphomannomutase_and_P"/>
    <property type="match status" value="1"/>
</dbReference>
<evidence type="ECO:0000313" key="1">
    <source>
        <dbReference type="EMBL" id="KYD10711.1"/>
    </source>
</evidence>
<dbReference type="PROSITE" id="PS01228">
    <property type="entry name" value="COF_1"/>
    <property type="match status" value="1"/>
</dbReference>
<dbReference type="GO" id="GO:0016791">
    <property type="term" value="F:phosphatase activity"/>
    <property type="evidence" value="ECO:0007669"/>
    <property type="project" value="TreeGrafter"/>
</dbReference>
<protein>
    <submittedName>
        <fullName evidence="1">Uncharacterized protein</fullName>
    </submittedName>
</protein>
<comment type="caution">
    <text evidence="1">The sequence shown here is derived from an EMBL/GenBank/DDBJ whole genome shotgun (WGS) entry which is preliminary data.</text>
</comment>
<dbReference type="EMBL" id="LQYS01000085">
    <property type="protein sequence ID" value="KYD10711.1"/>
    <property type="molecule type" value="Genomic_DNA"/>
</dbReference>
<dbReference type="SFLD" id="SFLDS00003">
    <property type="entry name" value="Haloacid_Dehalogenase"/>
    <property type="match status" value="1"/>
</dbReference>
<dbReference type="GO" id="GO:0005829">
    <property type="term" value="C:cytosol"/>
    <property type="evidence" value="ECO:0007669"/>
    <property type="project" value="TreeGrafter"/>
</dbReference>
<dbReference type="STRING" id="81408.B4119_2422"/>